<dbReference type="PANTHER" id="PTHR43797">
    <property type="entry name" value="HOMOCYSTEINE/CYSTEINE SYNTHASE"/>
    <property type="match status" value="1"/>
</dbReference>
<comment type="cofactor">
    <cofactor evidence="1 6">
        <name>pyridoxal 5'-phosphate</name>
        <dbReference type="ChEBI" id="CHEBI:597326"/>
    </cofactor>
</comment>
<dbReference type="PANTHER" id="PTHR43797:SF2">
    <property type="entry name" value="HOMOCYSTEINE_CYSTEINE SYNTHASE"/>
    <property type="match status" value="1"/>
</dbReference>
<comment type="similarity">
    <text evidence="2 6">Belongs to the trans-sulfuration enzymes family.</text>
</comment>
<dbReference type="InterPro" id="IPR006235">
    <property type="entry name" value="OAc-hSer/O-AcSer_sulfhydrylase"/>
</dbReference>
<dbReference type="PIRSF" id="PIRSF001434">
    <property type="entry name" value="CGS"/>
    <property type="match status" value="1"/>
</dbReference>
<dbReference type="GO" id="GO:0030170">
    <property type="term" value="F:pyridoxal phosphate binding"/>
    <property type="evidence" value="ECO:0007669"/>
    <property type="project" value="InterPro"/>
</dbReference>
<dbReference type="InterPro" id="IPR015421">
    <property type="entry name" value="PyrdxlP-dep_Trfase_major"/>
</dbReference>
<dbReference type="Gene3D" id="3.40.640.10">
    <property type="entry name" value="Type I PLP-dependent aspartate aminotransferase-like (Major domain)"/>
    <property type="match status" value="1"/>
</dbReference>
<dbReference type="AlphaFoldDB" id="A0AAX3E4D9"/>
<dbReference type="GO" id="GO:0005737">
    <property type="term" value="C:cytoplasm"/>
    <property type="evidence" value="ECO:0007669"/>
    <property type="project" value="TreeGrafter"/>
</dbReference>
<dbReference type="Pfam" id="PF01053">
    <property type="entry name" value="Cys_Met_Meta_PP"/>
    <property type="match status" value="1"/>
</dbReference>
<keyword evidence="3 7" id="KW-0808">Transferase</keyword>
<reference evidence="7" key="1">
    <citation type="journal article" date="2022" name="Biol. Control">
        <title>In silico genomic analysis of Rhodopseudomonas palustris strains revealed potential biocontrol agents and crop yield enhancers.</title>
        <authorList>
            <person name="Surachat K."/>
            <person name="Kantachote D."/>
            <person name="Deachamag P."/>
            <person name="Wonglapsuwan M."/>
        </authorList>
    </citation>
    <scope>NUCLEOTIDE SEQUENCE</scope>
    <source>
        <strain evidence="7">TLS06</strain>
    </source>
</reference>
<evidence type="ECO:0000256" key="2">
    <source>
        <dbReference type="ARBA" id="ARBA00009077"/>
    </source>
</evidence>
<proteinExistence type="inferred from homology"/>
<dbReference type="InterPro" id="IPR015424">
    <property type="entry name" value="PyrdxlP-dep_Trfase"/>
</dbReference>
<protein>
    <submittedName>
        <fullName evidence="7">PLP-dependent transferase</fullName>
    </submittedName>
</protein>
<dbReference type="GO" id="GO:0006535">
    <property type="term" value="P:cysteine biosynthetic process from serine"/>
    <property type="evidence" value="ECO:0007669"/>
    <property type="project" value="TreeGrafter"/>
</dbReference>
<name>A0AAX3E4D9_RHOPL</name>
<dbReference type="GO" id="GO:0003961">
    <property type="term" value="F:O-acetylhomoserine aminocarboxypropyltransferase activity"/>
    <property type="evidence" value="ECO:0007669"/>
    <property type="project" value="TreeGrafter"/>
</dbReference>
<dbReference type="RefSeq" id="WP_264076539.1">
    <property type="nucleotide sequence ID" value="NZ_CP076676.1"/>
</dbReference>
<dbReference type="GO" id="GO:0071269">
    <property type="term" value="P:L-homocysteine biosynthetic process"/>
    <property type="evidence" value="ECO:0007669"/>
    <property type="project" value="TreeGrafter"/>
</dbReference>
<evidence type="ECO:0000256" key="5">
    <source>
        <dbReference type="PIRSR" id="PIRSR001434-2"/>
    </source>
</evidence>
<evidence type="ECO:0000313" key="7">
    <source>
        <dbReference type="EMBL" id="UYO41907.1"/>
    </source>
</evidence>
<evidence type="ECO:0000313" key="8">
    <source>
        <dbReference type="Proteomes" id="UP001163166"/>
    </source>
</evidence>
<dbReference type="InterPro" id="IPR000277">
    <property type="entry name" value="Cys/Met-Metab_PyrdxlP-dep_enz"/>
</dbReference>
<accession>A0AAX3E4D9</accession>
<feature type="modified residue" description="N6-(pyridoxal phosphate)lysine" evidence="5">
    <location>
        <position position="211"/>
    </location>
</feature>
<keyword evidence="4 5" id="KW-0663">Pyridoxal phosphate</keyword>
<dbReference type="GO" id="GO:0004124">
    <property type="term" value="F:cysteine synthase activity"/>
    <property type="evidence" value="ECO:0007669"/>
    <property type="project" value="TreeGrafter"/>
</dbReference>
<dbReference type="GO" id="GO:0019346">
    <property type="term" value="P:transsulfuration"/>
    <property type="evidence" value="ECO:0007669"/>
    <property type="project" value="InterPro"/>
</dbReference>
<evidence type="ECO:0000256" key="6">
    <source>
        <dbReference type="RuleBase" id="RU362118"/>
    </source>
</evidence>
<dbReference type="Proteomes" id="UP001163166">
    <property type="component" value="Chromosome"/>
</dbReference>
<organism evidence="7 8">
    <name type="scientific">Rhodopseudomonas palustris</name>
    <dbReference type="NCBI Taxonomy" id="1076"/>
    <lineage>
        <taxon>Bacteria</taxon>
        <taxon>Pseudomonadati</taxon>
        <taxon>Pseudomonadota</taxon>
        <taxon>Alphaproteobacteria</taxon>
        <taxon>Hyphomicrobiales</taxon>
        <taxon>Nitrobacteraceae</taxon>
        <taxon>Rhodopseudomonas</taxon>
    </lineage>
</organism>
<dbReference type="EMBL" id="CP076676">
    <property type="protein sequence ID" value="UYO41907.1"/>
    <property type="molecule type" value="Genomic_DNA"/>
</dbReference>
<evidence type="ECO:0000256" key="1">
    <source>
        <dbReference type="ARBA" id="ARBA00001933"/>
    </source>
</evidence>
<evidence type="ECO:0000256" key="4">
    <source>
        <dbReference type="ARBA" id="ARBA00022898"/>
    </source>
</evidence>
<evidence type="ECO:0000256" key="3">
    <source>
        <dbReference type="ARBA" id="ARBA00022679"/>
    </source>
</evidence>
<gene>
    <name evidence="7" type="ORF">KQX62_11680</name>
</gene>
<dbReference type="Gene3D" id="3.90.1150.10">
    <property type="entry name" value="Aspartate Aminotransferase, domain 1"/>
    <property type="match status" value="1"/>
</dbReference>
<dbReference type="InterPro" id="IPR015422">
    <property type="entry name" value="PyrdxlP-dep_Trfase_small"/>
</dbReference>
<sequence>MFAQASTLDDNHAVQPLHPSTFVLRGARGRAGVSRRPSPRIDEGAAAPLQFGNERLDARYRAMSHPVLRELESRLAAFEGGASALAVASGQAASTFSVLNLAQAGDNFVTSTGLYGGTWILFDNTLRELGIEARFVDPSDPENFRRATDARTRLYYAETLPNPKLEVFPIREVAAIGRSLGVPLVMDNTAVPGVVRPLDHGAAIVMYSTTKYIGGHGTTLGGAIIDGGNFPWQQHAERFPLLTAPDAADPQVVWTDVARPFGPIAFSLRARLKLLGDLGAGMAPLAASQILQGLETLPIRMEQHNANALVVADYLKDHPKVGAVHFPGLQSGELRRRADATMRGGYGALIGFELRDGQAAGQRFIEALKLFYHVANIGDARSLAIQPSATTHSQLSEQDQLAAGVTPGFIRLSIGIEHPDDILADLAQALDAA</sequence>
<dbReference type="SUPFAM" id="SSF53383">
    <property type="entry name" value="PLP-dependent transferases"/>
    <property type="match status" value="1"/>
</dbReference>